<evidence type="ECO:0000256" key="3">
    <source>
        <dbReference type="ARBA" id="ARBA00022679"/>
    </source>
</evidence>
<evidence type="ECO:0000259" key="8">
    <source>
        <dbReference type="PROSITE" id="PS50011"/>
    </source>
</evidence>
<dbReference type="GO" id="GO:0005524">
    <property type="term" value="F:ATP binding"/>
    <property type="evidence" value="ECO:0007669"/>
    <property type="project" value="UniProtKB-UniRule"/>
</dbReference>
<dbReference type="Proteomes" id="UP000483004">
    <property type="component" value="Unassembled WGS sequence"/>
</dbReference>
<evidence type="ECO:0000256" key="6">
    <source>
        <dbReference type="ARBA" id="ARBA00022840"/>
    </source>
</evidence>
<comment type="caution">
    <text evidence="9">The sequence shown here is derived from an EMBL/GenBank/DDBJ whole genome shotgun (WGS) entry which is preliminary data.</text>
</comment>
<keyword evidence="5 9" id="KW-0418">Kinase</keyword>
<keyword evidence="10" id="KW-1185">Reference proteome</keyword>
<evidence type="ECO:0000313" key="9">
    <source>
        <dbReference type="EMBL" id="KAB2390027.1"/>
    </source>
</evidence>
<evidence type="ECO:0000256" key="1">
    <source>
        <dbReference type="ARBA" id="ARBA00012513"/>
    </source>
</evidence>
<feature type="binding site" evidence="7">
    <location>
        <position position="81"/>
    </location>
    <ligand>
        <name>ATP</name>
        <dbReference type="ChEBI" id="CHEBI:30616"/>
    </ligand>
</feature>
<dbReference type="PANTHER" id="PTHR43289:SF6">
    <property type="entry name" value="SERINE_THREONINE-PROTEIN KINASE NEKL-3"/>
    <property type="match status" value="1"/>
</dbReference>
<dbReference type="Gene3D" id="1.10.510.10">
    <property type="entry name" value="Transferase(Phosphotransferase) domain 1"/>
    <property type="match status" value="1"/>
</dbReference>
<evidence type="ECO:0000256" key="5">
    <source>
        <dbReference type="ARBA" id="ARBA00022777"/>
    </source>
</evidence>
<keyword evidence="4 7" id="KW-0547">Nucleotide-binding</keyword>
<dbReference type="Pfam" id="PF00069">
    <property type="entry name" value="Pkinase"/>
    <property type="match status" value="1"/>
</dbReference>
<dbReference type="PROSITE" id="PS00107">
    <property type="entry name" value="PROTEIN_KINASE_ATP"/>
    <property type="match status" value="1"/>
</dbReference>
<dbReference type="InterPro" id="IPR011009">
    <property type="entry name" value="Kinase-like_dom_sf"/>
</dbReference>
<evidence type="ECO:0000256" key="2">
    <source>
        <dbReference type="ARBA" id="ARBA00022527"/>
    </source>
</evidence>
<keyword evidence="2 9" id="KW-0723">Serine/threonine-protein kinase</keyword>
<dbReference type="FunFam" id="1.10.510.10:FF:000021">
    <property type="entry name" value="Serine/threonine protein kinase"/>
    <property type="match status" value="1"/>
</dbReference>
<gene>
    <name evidence="9" type="ORF">F9B16_01930</name>
</gene>
<dbReference type="InterPro" id="IPR000719">
    <property type="entry name" value="Prot_kinase_dom"/>
</dbReference>
<dbReference type="Gene3D" id="3.30.200.20">
    <property type="entry name" value="Phosphorylase Kinase, domain 1"/>
    <property type="match status" value="1"/>
</dbReference>
<feature type="domain" description="Protein kinase" evidence="8">
    <location>
        <begin position="52"/>
        <end position="312"/>
    </location>
</feature>
<organism evidence="9 10">
    <name type="scientific">Actinomadura montaniterrae</name>
    <dbReference type="NCBI Taxonomy" id="1803903"/>
    <lineage>
        <taxon>Bacteria</taxon>
        <taxon>Bacillati</taxon>
        <taxon>Actinomycetota</taxon>
        <taxon>Actinomycetes</taxon>
        <taxon>Streptosporangiales</taxon>
        <taxon>Thermomonosporaceae</taxon>
        <taxon>Actinomadura</taxon>
    </lineage>
</organism>
<dbReference type="CDD" id="cd14014">
    <property type="entry name" value="STKc_PknB_like"/>
    <property type="match status" value="1"/>
</dbReference>
<dbReference type="SUPFAM" id="SSF56112">
    <property type="entry name" value="Protein kinase-like (PK-like)"/>
    <property type="match status" value="1"/>
</dbReference>
<dbReference type="AlphaFoldDB" id="A0A6L3W8X0"/>
<reference evidence="9 10" key="1">
    <citation type="submission" date="2019-09" db="EMBL/GenBank/DDBJ databases">
        <title>Actinomadura physcomitrii sp. nov., a novel actinomycete isolated from moss [Physcomitrium sphaericum (Ludw) Fuernr].</title>
        <authorList>
            <person name="Liu C."/>
            <person name="Zhuang X."/>
        </authorList>
    </citation>
    <scope>NUCLEOTIDE SEQUENCE [LARGE SCALE GENOMIC DNA]</scope>
    <source>
        <strain evidence="9 10">CYP1-1B</strain>
    </source>
</reference>
<dbReference type="PROSITE" id="PS50011">
    <property type="entry name" value="PROTEIN_KINASE_DOM"/>
    <property type="match status" value="1"/>
</dbReference>
<dbReference type="SMART" id="SM00220">
    <property type="entry name" value="S_TKc"/>
    <property type="match status" value="1"/>
</dbReference>
<proteinExistence type="predicted"/>
<evidence type="ECO:0000256" key="7">
    <source>
        <dbReference type="PROSITE-ProRule" id="PRU10141"/>
    </source>
</evidence>
<keyword evidence="3" id="KW-0808">Transferase</keyword>
<sequence length="675" mass="73158">MVFVATTGCRLDFQGVLADGAPPVHRVENGGVWSRGDGRGAVLVGAEVAGRYRLAGVLGRGGFGEVWRATDLLRDREVAIKFLGREVAEAGPVWLGKFKQEARIAVRLTHPGITRVDDFGEYDGQWYLVMELLHGESVAAELARHAGGLPVERVRSVTVQVVEALAVAHAAGVVHRDLKPANLMALSGGRVKICDFGIARWHDAPTAQTLHGRQVGTPLYMSPEQWRSGDIDQRADLYSLGCVLYALLTGRPPFTGESLAMLMARHLNADPPPLRQLRPDVPADLEQIAQDLLAKDPADRPASAEAVAARLMPQTVGRQAVARSVTNGEHDDEGEVAARSGMGERVARRLLSGAEDRARFLDASEHAPPELPRLAAVWWRMDPERADRLLVEAEKRAAKARVAGRRACALAEIARAYTSHDRRDAERLLNEAVAVVRHHRSLFEEDLGPSPFDGPDGQRAALAAVAGVMAVLDPEHAERLARDIDLPRAQAEALLNVAAACPDRAGRLLEQAETVTRGQVDGKQQGPLLVRIAVLWAAIAPERAERLARGIVRVPGHRIALARVAAGCAESDRERSVRLLEETEGSARALGRWQRRWPLAEVAAGWALIDPERAERVADAISGKGNRRLALAEIAAAYARTEPERAEELMATIPGPWSAEQTAKVATAFLTGQRP</sequence>
<dbReference type="InterPro" id="IPR017441">
    <property type="entry name" value="Protein_kinase_ATP_BS"/>
</dbReference>
<evidence type="ECO:0000256" key="4">
    <source>
        <dbReference type="ARBA" id="ARBA00022741"/>
    </source>
</evidence>
<dbReference type="EC" id="2.7.11.1" evidence="1"/>
<evidence type="ECO:0000313" key="10">
    <source>
        <dbReference type="Proteomes" id="UP000483004"/>
    </source>
</evidence>
<name>A0A6L3W8X0_9ACTN</name>
<protein>
    <recommendedName>
        <fullName evidence="1">non-specific serine/threonine protein kinase</fullName>
        <ecNumber evidence="1">2.7.11.1</ecNumber>
    </recommendedName>
</protein>
<dbReference type="OrthoDB" id="9762169at2"/>
<accession>A0A6L3W8X0</accession>
<dbReference type="GO" id="GO:0004674">
    <property type="term" value="F:protein serine/threonine kinase activity"/>
    <property type="evidence" value="ECO:0007669"/>
    <property type="project" value="UniProtKB-KW"/>
</dbReference>
<dbReference type="PANTHER" id="PTHR43289">
    <property type="entry name" value="MITOGEN-ACTIVATED PROTEIN KINASE KINASE KINASE 20-RELATED"/>
    <property type="match status" value="1"/>
</dbReference>
<dbReference type="EMBL" id="WBMR01000002">
    <property type="protein sequence ID" value="KAB2390027.1"/>
    <property type="molecule type" value="Genomic_DNA"/>
</dbReference>
<keyword evidence="6 7" id="KW-0067">ATP-binding</keyword>